<protein>
    <submittedName>
        <fullName evidence="3">Techylectin-5A</fullName>
    </submittedName>
</protein>
<dbReference type="OrthoDB" id="6425181at2759"/>
<dbReference type="AlphaFoldDB" id="A0A4Y2R2B4"/>
<keyword evidence="4" id="KW-1185">Reference proteome</keyword>
<sequence length="314" mass="35922">MLSGNMGNFYSFVFCFFCFLTTTFAEGPEKLGCLEKGKAIAFLETVENLLRKAGDSFPSCKQDLNSTDQSECGSEKSLAYIEISKKLISDVRENFPTCSKPIVLYENLRDCSEVLASGRNKSGVYTIRPKEHSTTGKPLKIYCDMETDGGGWTVIQRRGEFPVQQDFYKNWESYKNGFGNITQEFWLGNENIRVLCEKGCKIRFDMRAENGEKGFAIYQNFYLSSSYAIHINDYSGDVGDAMRYQNNYAFSTKDKGNTEKAQRLKGGWWYEDSTVFCHLNGVYKPGTNKPQTVNWYPWREHENLASVEIKVRPM</sequence>
<dbReference type="CDD" id="cd00087">
    <property type="entry name" value="FReD"/>
    <property type="match status" value="1"/>
</dbReference>
<dbReference type="Gene3D" id="3.90.215.10">
    <property type="entry name" value="Gamma Fibrinogen, chain A, domain 1"/>
    <property type="match status" value="1"/>
</dbReference>
<dbReference type="InterPro" id="IPR014716">
    <property type="entry name" value="Fibrinogen_a/b/g_C_1"/>
</dbReference>
<feature type="chain" id="PRO_5021311861" evidence="1">
    <location>
        <begin position="26"/>
        <end position="314"/>
    </location>
</feature>
<keyword evidence="1" id="KW-0732">Signal</keyword>
<comment type="caution">
    <text evidence="3">The sequence shown here is derived from an EMBL/GenBank/DDBJ whole genome shotgun (WGS) entry which is preliminary data.</text>
</comment>
<evidence type="ECO:0000313" key="4">
    <source>
        <dbReference type="Proteomes" id="UP000499080"/>
    </source>
</evidence>
<dbReference type="PROSITE" id="PS51406">
    <property type="entry name" value="FIBRINOGEN_C_2"/>
    <property type="match status" value="1"/>
</dbReference>
<dbReference type="EMBL" id="BGPR01015563">
    <property type="protein sequence ID" value="GBN69753.1"/>
    <property type="molecule type" value="Genomic_DNA"/>
</dbReference>
<feature type="domain" description="Fibrinogen C-terminal" evidence="2">
    <location>
        <begin position="102"/>
        <end position="314"/>
    </location>
</feature>
<evidence type="ECO:0000256" key="1">
    <source>
        <dbReference type="SAM" id="SignalP"/>
    </source>
</evidence>
<organism evidence="3 4">
    <name type="scientific">Araneus ventricosus</name>
    <name type="common">Orbweaver spider</name>
    <name type="synonym">Epeira ventricosa</name>
    <dbReference type="NCBI Taxonomy" id="182803"/>
    <lineage>
        <taxon>Eukaryota</taxon>
        <taxon>Metazoa</taxon>
        <taxon>Ecdysozoa</taxon>
        <taxon>Arthropoda</taxon>
        <taxon>Chelicerata</taxon>
        <taxon>Arachnida</taxon>
        <taxon>Araneae</taxon>
        <taxon>Araneomorphae</taxon>
        <taxon>Entelegynae</taxon>
        <taxon>Araneoidea</taxon>
        <taxon>Araneidae</taxon>
        <taxon>Araneus</taxon>
    </lineage>
</organism>
<name>A0A4Y2R2B4_ARAVE</name>
<dbReference type="InterPro" id="IPR002181">
    <property type="entry name" value="Fibrinogen_a/b/g_C_dom"/>
</dbReference>
<dbReference type="InterPro" id="IPR050373">
    <property type="entry name" value="Fibrinogen_C-term_domain"/>
</dbReference>
<dbReference type="PANTHER" id="PTHR19143">
    <property type="entry name" value="FIBRINOGEN/TENASCIN/ANGIOPOEITIN"/>
    <property type="match status" value="1"/>
</dbReference>
<dbReference type="Pfam" id="PF00147">
    <property type="entry name" value="Fibrinogen_C"/>
    <property type="match status" value="1"/>
</dbReference>
<dbReference type="InterPro" id="IPR036056">
    <property type="entry name" value="Fibrinogen-like_C"/>
</dbReference>
<reference evidence="3 4" key="1">
    <citation type="journal article" date="2019" name="Sci. Rep.">
        <title>Orb-weaving spider Araneus ventricosus genome elucidates the spidroin gene catalogue.</title>
        <authorList>
            <person name="Kono N."/>
            <person name="Nakamura H."/>
            <person name="Ohtoshi R."/>
            <person name="Moran D.A.P."/>
            <person name="Shinohara A."/>
            <person name="Yoshida Y."/>
            <person name="Fujiwara M."/>
            <person name="Mori M."/>
            <person name="Tomita M."/>
            <person name="Arakawa K."/>
        </authorList>
    </citation>
    <scope>NUCLEOTIDE SEQUENCE [LARGE SCALE GENOMIC DNA]</scope>
</reference>
<accession>A0A4Y2R2B4</accession>
<dbReference type="NCBIfam" id="NF040941">
    <property type="entry name" value="GGGWT_bact"/>
    <property type="match status" value="1"/>
</dbReference>
<dbReference type="GO" id="GO:0005615">
    <property type="term" value="C:extracellular space"/>
    <property type="evidence" value="ECO:0007669"/>
    <property type="project" value="TreeGrafter"/>
</dbReference>
<dbReference type="SUPFAM" id="SSF56496">
    <property type="entry name" value="Fibrinogen C-terminal domain-like"/>
    <property type="match status" value="1"/>
</dbReference>
<dbReference type="Proteomes" id="UP000499080">
    <property type="component" value="Unassembled WGS sequence"/>
</dbReference>
<evidence type="ECO:0000313" key="3">
    <source>
        <dbReference type="EMBL" id="GBN69753.1"/>
    </source>
</evidence>
<evidence type="ECO:0000259" key="2">
    <source>
        <dbReference type="PROSITE" id="PS51406"/>
    </source>
</evidence>
<proteinExistence type="predicted"/>
<dbReference type="SMART" id="SM00186">
    <property type="entry name" value="FBG"/>
    <property type="match status" value="1"/>
</dbReference>
<gene>
    <name evidence="3" type="primary">TL5A_4</name>
    <name evidence="3" type="ORF">AVEN_29947_1</name>
</gene>
<feature type="signal peptide" evidence="1">
    <location>
        <begin position="1"/>
        <end position="25"/>
    </location>
</feature>